<dbReference type="InterPro" id="IPR029044">
    <property type="entry name" value="Nucleotide-diphossugar_trans"/>
</dbReference>
<dbReference type="InterPro" id="IPR034683">
    <property type="entry name" value="IspD/TarI"/>
</dbReference>
<name>A0A431ECI0_CAMJU</name>
<keyword evidence="1" id="KW-0808">Transferase</keyword>
<dbReference type="RefSeq" id="WP_126232327.1">
    <property type="nucleotide sequence ID" value="NZ_PRBK01000004.1"/>
</dbReference>
<evidence type="ECO:0000313" key="3">
    <source>
        <dbReference type="EMBL" id="RTJ78953.1"/>
    </source>
</evidence>
<evidence type="ECO:0000313" key="4">
    <source>
        <dbReference type="Proteomes" id="UP000288507"/>
    </source>
</evidence>
<proteinExistence type="predicted"/>
<keyword evidence="2" id="KW-0548">Nucleotidyltransferase</keyword>
<dbReference type="NCBIfam" id="NF001183">
    <property type="entry name" value="PRK00155.1-3"/>
    <property type="match status" value="1"/>
</dbReference>
<evidence type="ECO:0000256" key="2">
    <source>
        <dbReference type="ARBA" id="ARBA00022695"/>
    </source>
</evidence>
<dbReference type="Pfam" id="PF01128">
    <property type="entry name" value="IspD"/>
    <property type="match status" value="1"/>
</dbReference>
<gene>
    <name evidence="3" type="ORF">C3H57_06465</name>
</gene>
<dbReference type="PANTHER" id="PTHR32125:SF8">
    <property type="entry name" value="RIBITOL-5-PHOSPHATE CYTIDYLYLTRANSFERASE"/>
    <property type="match status" value="1"/>
</dbReference>
<evidence type="ECO:0008006" key="5">
    <source>
        <dbReference type="Google" id="ProtNLM"/>
    </source>
</evidence>
<sequence length="238" mass="27008">MKLNSIAIVLGAGFGKRMGNTTLPKQFLSLSMKPILLITMERISRANLFDKIILVINSDWHEYVLQILNNYSFNMSNIDIIFGSKERIHSIENAISFLDKNYICNDSTIVVFDAVRPFITKKLMFDALESAKKFGVAVAGIPIKDTVYQSKNNQEIDCIPRRDFLISGQAPDACKFNILKRSIQELSEAEKSIVTGTAQICFLKGYSVYVFDGDERNIKITTKTDYAVAKIIEREWQE</sequence>
<comment type="caution">
    <text evidence="3">The sequence shown here is derived from an EMBL/GenBank/DDBJ whole genome shotgun (WGS) entry which is preliminary data.</text>
</comment>
<dbReference type="EMBL" id="PRBV01000009">
    <property type="protein sequence ID" value="RTJ78953.1"/>
    <property type="molecule type" value="Genomic_DNA"/>
</dbReference>
<dbReference type="InterPro" id="IPR050088">
    <property type="entry name" value="IspD/TarI_cytidylyltransf_bact"/>
</dbReference>
<organism evidence="3 4">
    <name type="scientific">Campylobacter jejuni</name>
    <dbReference type="NCBI Taxonomy" id="197"/>
    <lineage>
        <taxon>Bacteria</taxon>
        <taxon>Pseudomonadati</taxon>
        <taxon>Campylobacterota</taxon>
        <taxon>Epsilonproteobacteria</taxon>
        <taxon>Campylobacterales</taxon>
        <taxon>Campylobacteraceae</taxon>
        <taxon>Campylobacter</taxon>
    </lineage>
</organism>
<dbReference type="Gene3D" id="3.90.550.10">
    <property type="entry name" value="Spore Coat Polysaccharide Biosynthesis Protein SpsA, Chain A"/>
    <property type="match status" value="1"/>
</dbReference>
<protein>
    <recommendedName>
        <fullName evidence="5">2-C-methyl-D-erythritol 4-phosphate cytidylyltransferase</fullName>
    </recommendedName>
</protein>
<reference evidence="3 4" key="1">
    <citation type="journal article" date="2019" name="Appl. Environ. Microbiol.">
        <title>Population genetics and characterization of Campylobacter jejuni isolates in western jackdaws and game birds in Finland.</title>
        <authorList>
            <person name="Kovanen S."/>
            <person name="Rossi M."/>
            <person name="Pohja-Mykra M."/>
            <person name="Nieminen T."/>
            <person name="Raunio-Saarnisto M."/>
            <person name="Sauvala M."/>
            <person name="Fredriksson-Ahomaa M."/>
            <person name="Hanninen M.L."/>
            <person name="Kivisto R."/>
        </authorList>
    </citation>
    <scope>NUCLEOTIDE SEQUENCE [LARGE SCALE GENOMIC DNA]</scope>
    <source>
        <strain evidence="3 4">CB313</strain>
    </source>
</reference>
<evidence type="ECO:0000256" key="1">
    <source>
        <dbReference type="ARBA" id="ARBA00022679"/>
    </source>
</evidence>
<accession>A0A431ECI0</accession>
<dbReference type="SUPFAM" id="SSF53448">
    <property type="entry name" value="Nucleotide-diphospho-sugar transferases"/>
    <property type="match status" value="1"/>
</dbReference>
<dbReference type="Proteomes" id="UP000288507">
    <property type="component" value="Unassembled WGS sequence"/>
</dbReference>
<dbReference type="GO" id="GO:0050518">
    <property type="term" value="F:2-C-methyl-D-erythritol 4-phosphate cytidylyltransferase activity"/>
    <property type="evidence" value="ECO:0007669"/>
    <property type="project" value="TreeGrafter"/>
</dbReference>
<dbReference type="CDD" id="cd02516">
    <property type="entry name" value="CDP-ME_synthetase"/>
    <property type="match status" value="1"/>
</dbReference>
<dbReference type="PANTHER" id="PTHR32125">
    <property type="entry name" value="2-C-METHYL-D-ERYTHRITOL 4-PHOSPHATE CYTIDYLYLTRANSFERASE, CHLOROPLASTIC"/>
    <property type="match status" value="1"/>
</dbReference>
<dbReference type="AlphaFoldDB" id="A0A431ECI0"/>